<dbReference type="AlphaFoldDB" id="A0A6J7HWU7"/>
<evidence type="ECO:0000313" key="3">
    <source>
        <dbReference type="EMBL" id="CAB4921189.1"/>
    </source>
</evidence>
<dbReference type="SUPFAM" id="SSF89623">
    <property type="entry name" value="Ribose/Galactose isomerase RpiB/AlsB"/>
    <property type="match status" value="1"/>
</dbReference>
<organism evidence="3">
    <name type="scientific">freshwater metagenome</name>
    <dbReference type="NCBI Taxonomy" id="449393"/>
    <lineage>
        <taxon>unclassified sequences</taxon>
        <taxon>metagenomes</taxon>
        <taxon>ecological metagenomes</taxon>
    </lineage>
</organism>
<dbReference type="InterPro" id="IPR003500">
    <property type="entry name" value="RpiB_LacA_LacB"/>
</dbReference>
<dbReference type="PIRSF" id="PIRSF005384">
    <property type="entry name" value="RpiB_LacA_B"/>
    <property type="match status" value="1"/>
</dbReference>
<dbReference type="NCBIfam" id="TIGR01120">
    <property type="entry name" value="rpiB"/>
    <property type="match status" value="1"/>
</dbReference>
<dbReference type="GO" id="GO:0005975">
    <property type="term" value="P:carbohydrate metabolic process"/>
    <property type="evidence" value="ECO:0007669"/>
    <property type="project" value="InterPro"/>
</dbReference>
<dbReference type="InterPro" id="IPR004785">
    <property type="entry name" value="RpiB"/>
</dbReference>
<proteinExistence type="predicted"/>
<dbReference type="InterPro" id="IPR036569">
    <property type="entry name" value="RpiB_LacA_LacB_sf"/>
</dbReference>
<accession>A0A6J7HWU7</accession>
<dbReference type="PANTHER" id="PTHR30345">
    <property type="entry name" value="RIBOSE-5-PHOSPHATE ISOMERASE B"/>
    <property type="match status" value="1"/>
</dbReference>
<gene>
    <name evidence="3" type="ORF">UFOPK3564_01843</name>
</gene>
<dbReference type="GO" id="GO:0016853">
    <property type="term" value="F:isomerase activity"/>
    <property type="evidence" value="ECO:0007669"/>
    <property type="project" value="UniProtKB-KW"/>
</dbReference>
<feature type="region of interest" description="Disordered" evidence="2">
    <location>
        <begin position="142"/>
        <end position="164"/>
    </location>
</feature>
<sequence>MRIAVASDHAGFSLKEHVKETLTAQGHEVLDAGTTSDESTDYPEYAAKAARAVAAGDAERGVVVCGSGNGVTITANKIAGIRAVNAHDAAEATMARQHNGINVLGLSQARLDGAAAEEIVAAFLDTDFEGGRHERRIGEIADVEGGGDGTAPVSTDIPPAAPTH</sequence>
<dbReference type="NCBIfam" id="TIGR00689">
    <property type="entry name" value="rpiB_lacA_lacB"/>
    <property type="match status" value="1"/>
</dbReference>
<dbReference type="PANTHER" id="PTHR30345:SF0">
    <property type="entry name" value="DNA DAMAGE-REPAIR_TOLERATION PROTEIN DRT102"/>
    <property type="match status" value="1"/>
</dbReference>
<dbReference type="Gene3D" id="3.40.1400.10">
    <property type="entry name" value="Sugar-phosphate isomerase, RpiB/LacA/LacB"/>
    <property type="match status" value="1"/>
</dbReference>
<dbReference type="EMBL" id="CAFBMK010000107">
    <property type="protein sequence ID" value="CAB4921189.1"/>
    <property type="molecule type" value="Genomic_DNA"/>
</dbReference>
<dbReference type="Pfam" id="PF02502">
    <property type="entry name" value="LacAB_rpiB"/>
    <property type="match status" value="1"/>
</dbReference>
<evidence type="ECO:0000256" key="2">
    <source>
        <dbReference type="SAM" id="MobiDB-lite"/>
    </source>
</evidence>
<protein>
    <submittedName>
        <fullName evidence="3">Unannotated protein</fullName>
    </submittedName>
</protein>
<evidence type="ECO:0000256" key="1">
    <source>
        <dbReference type="ARBA" id="ARBA00023235"/>
    </source>
</evidence>
<name>A0A6J7HWU7_9ZZZZ</name>
<dbReference type="NCBIfam" id="NF004051">
    <property type="entry name" value="PRK05571.1"/>
    <property type="match status" value="1"/>
</dbReference>
<keyword evidence="1" id="KW-0413">Isomerase</keyword>
<reference evidence="3" key="1">
    <citation type="submission" date="2020-05" db="EMBL/GenBank/DDBJ databases">
        <authorList>
            <person name="Chiriac C."/>
            <person name="Salcher M."/>
            <person name="Ghai R."/>
            <person name="Kavagutti S V."/>
        </authorList>
    </citation>
    <scope>NUCLEOTIDE SEQUENCE</scope>
</reference>